<gene>
    <name evidence="1" type="ORF">QOZ92_001319</name>
</gene>
<keyword evidence="2" id="KW-1185">Reference proteome</keyword>
<evidence type="ECO:0000313" key="1">
    <source>
        <dbReference type="EMBL" id="MDQ0556206.1"/>
    </source>
</evidence>
<evidence type="ECO:0000313" key="2">
    <source>
        <dbReference type="Proteomes" id="UP001232584"/>
    </source>
</evidence>
<proteinExistence type="predicted"/>
<sequence length="35" mass="3939">MEETAQQLFKQNDIKVVVGAQGNYNDAVKIIKMIT</sequence>
<protein>
    <submittedName>
        <fullName evidence="1">Uncharacterized protein</fullName>
    </submittedName>
</protein>
<reference evidence="1 2" key="1">
    <citation type="submission" date="2023-07" db="EMBL/GenBank/DDBJ databases">
        <title>Genomic Encyclopedia of Type Strains, Phase IV (KMG-IV): sequencing the most valuable type-strain genomes for metagenomic binning, comparative biology and taxonomic classification.</title>
        <authorList>
            <person name="Goeker M."/>
        </authorList>
    </citation>
    <scope>NUCLEOTIDE SEQUENCE [LARGE SCALE GENOMIC DNA]</scope>
    <source>
        <strain evidence="1 2">DSM 15049</strain>
    </source>
</reference>
<dbReference type="EMBL" id="JAUSWG010000004">
    <property type="protein sequence ID" value="MDQ0556206.1"/>
    <property type="molecule type" value="Genomic_DNA"/>
</dbReference>
<organism evidence="1 2">
    <name type="scientific">Paraclostridium ghonii</name>
    <dbReference type="NCBI Taxonomy" id="29358"/>
    <lineage>
        <taxon>Bacteria</taxon>
        <taxon>Bacillati</taxon>
        <taxon>Bacillota</taxon>
        <taxon>Clostridia</taxon>
        <taxon>Peptostreptococcales</taxon>
        <taxon>Peptostreptococcaceae</taxon>
        <taxon>Paraclostridium</taxon>
    </lineage>
</organism>
<name>A0ABU0N0G4_9FIRM</name>
<accession>A0ABU0N0G4</accession>
<comment type="caution">
    <text evidence="1">The sequence shown here is derived from an EMBL/GenBank/DDBJ whole genome shotgun (WGS) entry which is preliminary data.</text>
</comment>
<dbReference type="Proteomes" id="UP001232584">
    <property type="component" value="Unassembled WGS sequence"/>
</dbReference>